<feature type="transmembrane region" description="Helical" evidence="2">
    <location>
        <begin position="99"/>
        <end position="130"/>
    </location>
</feature>
<dbReference type="AlphaFoldDB" id="A0A6C0DSQ8"/>
<dbReference type="EMBL" id="MN739665">
    <property type="protein sequence ID" value="QHT19400.1"/>
    <property type="molecule type" value="Genomic_DNA"/>
</dbReference>
<feature type="transmembrane region" description="Helical" evidence="2">
    <location>
        <begin position="60"/>
        <end position="79"/>
    </location>
</feature>
<organism evidence="3">
    <name type="scientific">viral metagenome</name>
    <dbReference type="NCBI Taxonomy" id="1070528"/>
    <lineage>
        <taxon>unclassified sequences</taxon>
        <taxon>metagenomes</taxon>
        <taxon>organismal metagenomes</taxon>
    </lineage>
</organism>
<name>A0A6C0DSQ8_9ZZZZ</name>
<protein>
    <submittedName>
        <fullName evidence="3">Uncharacterized protein</fullName>
    </submittedName>
</protein>
<keyword evidence="2" id="KW-0812">Transmembrane</keyword>
<sequence length="238" mass="26390">MPRKAKRPQILQVVGGSQSNLVPSLPNMYPTAAAATANVAAATNVATPDIVSATLMAMGANPYVIGIFYMFLNLGGRFLSLELTKRQEQFLSQPYVRPFILFAVMFIATRNLAVAFYTTIIILSVLWVFANENSLLCLIPSWRVKQPDHAAIDKSYEETMAKLKKRKDEGHHDEGDHAEGHHAEGHHAEGHHAEGHHAEGDHAEGHHAEGHHAEGDHAEGDHAEIHNEEKPHYMDRHE</sequence>
<evidence type="ECO:0000256" key="2">
    <source>
        <dbReference type="SAM" id="Phobius"/>
    </source>
</evidence>
<feature type="region of interest" description="Disordered" evidence="1">
    <location>
        <begin position="163"/>
        <end position="216"/>
    </location>
</feature>
<proteinExistence type="predicted"/>
<evidence type="ECO:0000256" key="1">
    <source>
        <dbReference type="SAM" id="MobiDB-lite"/>
    </source>
</evidence>
<accession>A0A6C0DSQ8</accession>
<keyword evidence="2" id="KW-0472">Membrane</keyword>
<reference evidence="3" key="1">
    <citation type="journal article" date="2020" name="Nature">
        <title>Giant virus diversity and host interactions through global metagenomics.</title>
        <authorList>
            <person name="Schulz F."/>
            <person name="Roux S."/>
            <person name="Paez-Espino D."/>
            <person name="Jungbluth S."/>
            <person name="Walsh D.A."/>
            <person name="Denef V.J."/>
            <person name="McMahon K.D."/>
            <person name="Konstantinidis K.T."/>
            <person name="Eloe-Fadrosh E.A."/>
            <person name="Kyrpides N.C."/>
            <person name="Woyke T."/>
        </authorList>
    </citation>
    <scope>NUCLEOTIDE SEQUENCE</scope>
    <source>
        <strain evidence="3">GVMAG-M-3300023174-57</strain>
    </source>
</reference>
<keyword evidence="2" id="KW-1133">Transmembrane helix</keyword>
<evidence type="ECO:0000313" key="3">
    <source>
        <dbReference type="EMBL" id="QHT19400.1"/>
    </source>
</evidence>